<organism evidence="6 7">
    <name type="scientific">Amycolatopsis bartoniae</name>
    <dbReference type="NCBI Taxonomy" id="941986"/>
    <lineage>
        <taxon>Bacteria</taxon>
        <taxon>Bacillati</taxon>
        <taxon>Actinomycetota</taxon>
        <taxon>Actinomycetes</taxon>
        <taxon>Pseudonocardiales</taxon>
        <taxon>Pseudonocardiaceae</taxon>
        <taxon>Amycolatopsis</taxon>
    </lineage>
</organism>
<evidence type="ECO:0000313" key="7">
    <source>
        <dbReference type="Proteomes" id="UP000658656"/>
    </source>
</evidence>
<dbReference type="GO" id="GO:0004650">
    <property type="term" value="F:polygalacturonase activity"/>
    <property type="evidence" value="ECO:0007669"/>
    <property type="project" value="InterPro"/>
</dbReference>
<keyword evidence="2 4" id="KW-0378">Hydrolase</keyword>
<dbReference type="Pfam" id="PF00295">
    <property type="entry name" value="Glyco_hydro_28"/>
    <property type="match status" value="1"/>
</dbReference>
<dbReference type="InterPro" id="IPR024535">
    <property type="entry name" value="RHGA/B-epi-like_pectate_lyase"/>
</dbReference>
<evidence type="ECO:0000256" key="4">
    <source>
        <dbReference type="RuleBase" id="RU361169"/>
    </source>
</evidence>
<dbReference type="EMBL" id="BNAV01000008">
    <property type="protein sequence ID" value="GHF70587.1"/>
    <property type="molecule type" value="Genomic_DNA"/>
</dbReference>
<keyword evidence="3 4" id="KW-0326">Glycosidase</keyword>
<keyword evidence="7" id="KW-1185">Reference proteome</keyword>
<sequence length="444" mass="47649">MLALAARGGVAAADPRPALDAGAARVLATTRRPWFPARWFRVTDFGAAGDGRTDCTTAFRHAIEACHRAGGGHVLVPPGNYATGAIHLLSNVDLHLEQGSRILFSTDPAAYLPVVYTRWQGIEFMNYSPLVYAFGQRNIAITGAGELDGQADATHWWDWKTPSDQEFAVLEAQANAGVPVPQRVFGPGFHFRPLFVQPYRCDTVLIEGVTFRNSPAWHLNPVLCRNVVVDGVTVASSGPNTDGCDPESCDGVVVTGCSFDTGDDCIAIKAGRNTDGRRVNVPCRDVLIERSSFADGHGGVTIGSEMTGGVRDVYARDLTMNSPNLRSGHRIKTNSVRGGYVENVHLGRITAGTIGGPVLLVDYSYGEGDTGEYPPTVTDINLSEWTVQACEQGWQMAGYPEDPIGRVALTDVTIASMSGTNVAEYVRDLELRRVSIGGRPVTGT</sequence>
<dbReference type="InterPro" id="IPR006626">
    <property type="entry name" value="PbH1"/>
</dbReference>
<dbReference type="SUPFAM" id="SSF51126">
    <property type="entry name" value="Pectin lyase-like"/>
    <property type="match status" value="1"/>
</dbReference>
<feature type="domain" description="Rhamnogalacturonase A/B/Epimerase-like pectate lyase" evidence="5">
    <location>
        <begin position="39"/>
        <end position="92"/>
    </location>
</feature>
<evidence type="ECO:0000313" key="6">
    <source>
        <dbReference type="EMBL" id="GHF70587.1"/>
    </source>
</evidence>
<protein>
    <submittedName>
        <fullName evidence="6">Glycoside hydrolase</fullName>
    </submittedName>
</protein>
<proteinExistence type="inferred from homology"/>
<reference evidence="6" key="1">
    <citation type="journal article" date="2014" name="Int. J. Syst. Evol. Microbiol.">
        <title>Complete genome sequence of Corynebacterium casei LMG S-19264T (=DSM 44701T), isolated from a smear-ripened cheese.</title>
        <authorList>
            <consortium name="US DOE Joint Genome Institute (JGI-PGF)"/>
            <person name="Walter F."/>
            <person name="Albersmeier A."/>
            <person name="Kalinowski J."/>
            <person name="Ruckert C."/>
        </authorList>
    </citation>
    <scope>NUCLEOTIDE SEQUENCE</scope>
    <source>
        <strain evidence="6">CGMCC 4.7679</strain>
    </source>
</reference>
<dbReference type="PANTHER" id="PTHR31339:SF9">
    <property type="entry name" value="PLASMIN AND FIBRONECTIN-BINDING PROTEIN A"/>
    <property type="match status" value="1"/>
</dbReference>
<dbReference type="PANTHER" id="PTHR31339">
    <property type="entry name" value="PECTIN LYASE-RELATED"/>
    <property type="match status" value="1"/>
</dbReference>
<dbReference type="Pfam" id="PF12708">
    <property type="entry name" value="Pect-lyase_RHGA_epim"/>
    <property type="match status" value="1"/>
</dbReference>
<evidence type="ECO:0000256" key="3">
    <source>
        <dbReference type="ARBA" id="ARBA00023295"/>
    </source>
</evidence>
<dbReference type="AlphaFoldDB" id="A0A8H9MFD1"/>
<dbReference type="SMART" id="SM00710">
    <property type="entry name" value="PbH1"/>
    <property type="match status" value="3"/>
</dbReference>
<evidence type="ECO:0000256" key="1">
    <source>
        <dbReference type="ARBA" id="ARBA00008834"/>
    </source>
</evidence>
<dbReference type="Gene3D" id="2.160.20.10">
    <property type="entry name" value="Single-stranded right-handed beta-helix, Pectin lyase-like"/>
    <property type="match status" value="1"/>
</dbReference>
<evidence type="ECO:0000256" key="2">
    <source>
        <dbReference type="ARBA" id="ARBA00022801"/>
    </source>
</evidence>
<dbReference type="Proteomes" id="UP000658656">
    <property type="component" value="Unassembled WGS sequence"/>
</dbReference>
<evidence type="ECO:0000259" key="5">
    <source>
        <dbReference type="Pfam" id="PF12708"/>
    </source>
</evidence>
<comment type="caution">
    <text evidence="6">The sequence shown here is derived from an EMBL/GenBank/DDBJ whole genome shotgun (WGS) entry which is preliminary data.</text>
</comment>
<dbReference type="InterPro" id="IPR012334">
    <property type="entry name" value="Pectin_lyas_fold"/>
</dbReference>
<name>A0A8H9MFD1_9PSEU</name>
<dbReference type="PROSITE" id="PS00502">
    <property type="entry name" value="POLYGALACTURONASE"/>
    <property type="match status" value="1"/>
</dbReference>
<dbReference type="InterPro" id="IPR000743">
    <property type="entry name" value="Glyco_hydro_28"/>
</dbReference>
<dbReference type="InterPro" id="IPR051801">
    <property type="entry name" value="GH28_Enzymes"/>
</dbReference>
<dbReference type="InterPro" id="IPR011050">
    <property type="entry name" value="Pectin_lyase_fold/virulence"/>
</dbReference>
<reference evidence="6" key="2">
    <citation type="submission" date="2020-09" db="EMBL/GenBank/DDBJ databases">
        <authorList>
            <person name="Sun Q."/>
            <person name="Zhou Y."/>
        </authorList>
    </citation>
    <scope>NUCLEOTIDE SEQUENCE</scope>
    <source>
        <strain evidence="6">CGMCC 4.7679</strain>
    </source>
</reference>
<dbReference type="GO" id="GO:0005975">
    <property type="term" value="P:carbohydrate metabolic process"/>
    <property type="evidence" value="ECO:0007669"/>
    <property type="project" value="InterPro"/>
</dbReference>
<gene>
    <name evidence="6" type="ORF">GCM10017566_50480</name>
</gene>
<comment type="similarity">
    <text evidence="1 4">Belongs to the glycosyl hydrolase 28 family.</text>
</comment>
<accession>A0A8H9MFD1</accession>